<reference evidence="2 3" key="1">
    <citation type="journal article" date="2009" name="Stand. Genomic Sci.">
        <title>Complete genome sequence of Actinosynnema mirum type strain (101).</title>
        <authorList>
            <person name="Land M."/>
            <person name="Lapidus A."/>
            <person name="Mayilraj S."/>
            <person name="Chen F."/>
            <person name="Copeland A."/>
            <person name="Del Rio T.G."/>
            <person name="Nolan M."/>
            <person name="Lucas S."/>
            <person name="Tice H."/>
            <person name="Cheng J.F."/>
            <person name="Chertkov O."/>
            <person name="Bruce D."/>
            <person name="Goodwin L."/>
            <person name="Pitluck S."/>
            <person name="Rohde M."/>
            <person name="Goker M."/>
            <person name="Pati A."/>
            <person name="Ivanova N."/>
            <person name="Mavromatis K."/>
            <person name="Chen A."/>
            <person name="Palaniappan K."/>
            <person name="Hauser L."/>
            <person name="Chang Y.J."/>
            <person name="Jeffries C.C."/>
            <person name="Brettin T."/>
            <person name="Detter J.C."/>
            <person name="Han C."/>
            <person name="Chain P."/>
            <person name="Tindall B.J."/>
            <person name="Bristow J."/>
            <person name="Eisen J.A."/>
            <person name="Markowitz V."/>
            <person name="Hugenholtz P."/>
            <person name="Kyrpides N.C."/>
            <person name="Klenk H.P."/>
        </authorList>
    </citation>
    <scope>NUCLEOTIDE SEQUENCE [LARGE SCALE GENOMIC DNA]</scope>
    <source>
        <strain evidence="3">ATCC 29888 / DSM 43827 / JCM 3225 / NBRC 14064 / NCIMB 13271 / NRRL B-12336 / IMRU 3971 / 101</strain>
    </source>
</reference>
<evidence type="ECO:0000313" key="3">
    <source>
        <dbReference type="Proteomes" id="UP000002213"/>
    </source>
</evidence>
<evidence type="ECO:0000256" key="1">
    <source>
        <dbReference type="SAM" id="MobiDB-lite"/>
    </source>
</evidence>
<feature type="compositionally biased region" description="Basic and acidic residues" evidence="1">
    <location>
        <begin position="389"/>
        <end position="428"/>
    </location>
</feature>
<dbReference type="AlphaFoldDB" id="C6WMK8"/>
<dbReference type="HOGENOM" id="CLU_584802_0_0_11"/>
<feature type="region of interest" description="Disordered" evidence="1">
    <location>
        <begin position="389"/>
        <end position="467"/>
    </location>
</feature>
<dbReference type="EMBL" id="CP001630">
    <property type="protein sequence ID" value="ACU36537.1"/>
    <property type="molecule type" value="Genomic_DNA"/>
</dbReference>
<dbReference type="KEGG" id="ami:Amir_2600"/>
<dbReference type="STRING" id="446462.Amir_2600"/>
<gene>
    <name evidence="2" type="ordered locus">Amir_2600</name>
</gene>
<feature type="region of interest" description="Disordered" evidence="1">
    <location>
        <begin position="356"/>
        <end position="375"/>
    </location>
</feature>
<sequence length="467" mass="50023">MGGGRGAVGRRRGWWFGARRDGAGSGGTDPFGADGYGAGLGRGRGGRAKVLLGADVEAASALQRVAELVVEPPKTGYRYVRSTYQDLHVLEPAGTVYLSTSVQERWVPDDLTQEWVERFTRDIEVEWLPGREGEGAPPAEHGREVRRGARGQFPELPEDRCAQGSWDNPIPSFTSGLPSDPDELCQRLRASAWKGAPEEILVLVEHALGSGMLPASTQASLLRALARVPGLRVHEDSVITLEDRRGTAFGVRVDRDWHEILIDPRDRRAAGHPAAGGRAGRAADGGLVAVDQFHHSGVGDPERGLLIERGPLALPGAPSPASPGRGVTPGSAPREPLGQLPQPALGVLVARPRRDHARAVDQQVDPLVPSDQLVGGVAHGRERGEVELEHLDAPVDAGDRVPRPPEVPAGEHDQRPLAGERPRHREPDAVAAPGHHRDPSALVGNVLLRPLGHELNEPPRRGRRDSA</sequence>
<name>C6WMK8_ACTMD</name>
<protein>
    <submittedName>
        <fullName evidence="2">Uncharacterized protein</fullName>
    </submittedName>
</protein>
<proteinExistence type="predicted"/>
<organism evidence="2 3">
    <name type="scientific">Actinosynnema mirum (strain ATCC 29888 / DSM 43827 / JCM 3225 / NBRC 14064 / NCIMB 13271 / NRRL B-12336 / IMRU 3971 / 101)</name>
    <dbReference type="NCBI Taxonomy" id="446462"/>
    <lineage>
        <taxon>Bacteria</taxon>
        <taxon>Bacillati</taxon>
        <taxon>Actinomycetota</taxon>
        <taxon>Actinomycetes</taxon>
        <taxon>Pseudonocardiales</taxon>
        <taxon>Pseudonocardiaceae</taxon>
        <taxon>Actinosynnema</taxon>
    </lineage>
</organism>
<accession>C6WMK8</accession>
<feature type="region of interest" description="Disordered" evidence="1">
    <location>
        <begin position="310"/>
        <end position="340"/>
    </location>
</feature>
<feature type="compositionally biased region" description="Basic and acidic residues" evidence="1">
    <location>
        <begin position="451"/>
        <end position="467"/>
    </location>
</feature>
<evidence type="ECO:0000313" key="2">
    <source>
        <dbReference type="EMBL" id="ACU36537.1"/>
    </source>
</evidence>
<dbReference type="Proteomes" id="UP000002213">
    <property type="component" value="Chromosome"/>
</dbReference>
<keyword evidence="3" id="KW-1185">Reference proteome</keyword>
<dbReference type="eggNOG" id="ENOG502ZPH5">
    <property type="taxonomic scope" value="Bacteria"/>
</dbReference>